<reference evidence="2 3" key="1">
    <citation type="submission" date="2016-02" db="EMBL/GenBank/DDBJ databases">
        <title>Genome analysis of coral dinoflagellate symbionts highlights evolutionary adaptations to a symbiotic lifestyle.</title>
        <authorList>
            <person name="Aranda M."/>
            <person name="Li Y."/>
            <person name="Liew Y.J."/>
            <person name="Baumgarten S."/>
            <person name="Simakov O."/>
            <person name="Wilson M."/>
            <person name="Piel J."/>
            <person name="Ashoor H."/>
            <person name="Bougouffa S."/>
            <person name="Bajic V.B."/>
            <person name="Ryu T."/>
            <person name="Ravasi T."/>
            <person name="Bayer T."/>
            <person name="Micklem G."/>
            <person name="Kim H."/>
            <person name="Bhak J."/>
            <person name="Lajeunesse T.C."/>
            <person name="Voolstra C.R."/>
        </authorList>
    </citation>
    <scope>NUCLEOTIDE SEQUENCE [LARGE SCALE GENOMIC DNA]</scope>
    <source>
        <strain evidence="2 3">CCMP2467</strain>
    </source>
</reference>
<proteinExistence type="predicted"/>
<comment type="caution">
    <text evidence="2">The sequence shown here is derived from an EMBL/GenBank/DDBJ whole genome shotgun (WGS) entry which is preliminary data.</text>
</comment>
<feature type="region of interest" description="Disordered" evidence="1">
    <location>
        <begin position="80"/>
        <end position="117"/>
    </location>
</feature>
<dbReference type="OrthoDB" id="433779at2759"/>
<gene>
    <name evidence="2" type="ORF">AK812_SmicGene1946</name>
</gene>
<evidence type="ECO:0000256" key="1">
    <source>
        <dbReference type="SAM" id="MobiDB-lite"/>
    </source>
</evidence>
<accession>A0A1Q9F2U2</accession>
<keyword evidence="3" id="KW-1185">Reference proteome</keyword>
<feature type="compositionally biased region" description="Acidic residues" evidence="1">
    <location>
        <begin position="99"/>
        <end position="117"/>
    </location>
</feature>
<dbReference type="AlphaFoldDB" id="A0A1Q9F2U2"/>
<sequence length="188" mass="20296">MPPPVSGSTSKTAEAFWEGTVVAVEWIVRYCSVSQSNLSSVNPDNPDARKKMIQLKAQEADQRKRERSLFAGLRGVCTSAGTADCKAPKTVPEPAGPDSSDEETAVQCGEDSDVEELTPEQEKLLQQGLTDREASARLVSSLGMATKQGPADPHFVQPSNMTVGPEVFWAPESFRGKNVRRSLAEESS</sequence>
<evidence type="ECO:0000313" key="2">
    <source>
        <dbReference type="EMBL" id="OLQ13998.1"/>
    </source>
</evidence>
<dbReference type="EMBL" id="LSRX01000021">
    <property type="protein sequence ID" value="OLQ13998.1"/>
    <property type="molecule type" value="Genomic_DNA"/>
</dbReference>
<organism evidence="2 3">
    <name type="scientific">Symbiodinium microadriaticum</name>
    <name type="common">Dinoflagellate</name>
    <name type="synonym">Zooxanthella microadriatica</name>
    <dbReference type="NCBI Taxonomy" id="2951"/>
    <lineage>
        <taxon>Eukaryota</taxon>
        <taxon>Sar</taxon>
        <taxon>Alveolata</taxon>
        <taxon>Dinophyceae</taxon>
        <taxon>Suessiales</taxon>
        <taxon>Symbiodiniaceae</taxon>
        <taxon>Symbiodinium</taxon>
    </lineage>
</organism>
<evidence type="ECO:0000313" key="3">
    <source>
        <dbReference type="Proteomes" id="UP000186817"/>
    </source>
</evidence>
<dbReference type="Proteomes" id="UP000186817">
    <property type="component" value="Unassembled WGS sequence"/>
</dbReference>
<protein>
    <submittedName>
        <fullName evidence="2">Uncharacterized protein</fullName>
    </submittedName>
</protein>
<name>A0A1Q9F2U2_SYMMI</name>